<dbReference type="FunFam" id="3.40.50.620:FF:000098">
    <property type="entry name" value="Valine--tRNA ligase"/>
    <property type="match status" value="1"/>
</dbReference>
<evidence type="ECO:0000256" key="9">
    <source>
        <dbReference type="ARBA" id="ARBA00023146"/>
    </source>
</evidence>
<dbReference type="GO" id="GO:0002161">
    <property type="term" value="F:aminoacyl-tRNA deacylase activity"/>
    <property type="evidence" value="ECO:0007669"/>
    <property type="project" value="InterPro"/>
</dbReference>
<keyword evidence="8 12" id="KW-0175">Coiled coil</keyword>
<comment type="subunit">
    <text evidence="2 12">Monomer.</text>
</comment>
<dbReference type="SUPFAM" id="SSF50677">
    <property type="entry name" value="ValRS/IleRS/LeuRS editing domain"/>
    <property type="match status" value="1"/>
</dbReference>
<protein>
    <recommendedName>
        <fullName evidence="12">Valine--tRNA ligase</fullName>
        <ecNumber evidence="12">6.1.1.9</ecNumber>
    </recommendedName>
    <alternativeName>
        <fullName evidence="12">Valyl-tRNA synthetase</fullName>
        <shortName evidence="12">ValRS</shortName>
    </alternativeName>
</protein>
<comment type="caution">
    <text evidence="12">Lacks conserved residue(s) required for the propagation of feature annotation.</text>
</comment>
<dbReference type="InterPro" id="IPR037118">
    <property type="entry name" value="Val-tRNA_synth_C_sf"/>
</dbReference>
<evidence type="ECO:0000256" key="8">
    <source>
        <dbReference type="ARBA" id="ARBA00023054"/>
    </source>
</evidence>
<dbReference type="Gene3D" id="1.10.730.10">
    <property type="entry name" value="Isoleucyl-tRNA Synthetase, Domain 1"/>
    <property type="match status" value="1"/>
</dbReference>
<evidence type="ECO:0000256" key="3">
    <source>
        <dbReference type="ARBA" id="ARBA00022490"/>
    </source>
</evidence>
<dbReference type="Pfam" id="PF00133">
    <property type="entry name" value="tRNA-synt_1"/>
    <property type="match status" value="1"/>
</dbReference>
<dbReference type="GO" id="GO:0006438">
    <property type="term" value="P:valyl-tRNA aminoacylation"/>
    <property type="evidence" value="ECO:0007669"/>
    <property type="project" value="UniProtKB-UniRule"/>
</dbReference>
<dbReference type="PROSITE" id="PS00178">
    <property type="entry name" value="AA_TRNA_LIGASE_I"/>
    <property type="match status" value="1"/>
</dbReference>
<name>A0AAE3VFI2_9BACT</name>
<evidence type="ECO:0000259" key="15">
    <source>
        <dbReference type="Pfam" id="PF10458"/>
    </source>
</evidence>
<dbReference type="Gene3D" id="3.90.740.10">
    <property type="entry name" value="Valyl/Leucyl/Isoleucyl-tRNA synthetase, editing domain"/>
    <property type="match status" value="2"/>
</dbReference>
<dbReference type="InterPro" id="IPR013155">
    <property type="entry name" value="M/V/L/I-tRNA-synth_anticd-bd"/>
</dbReference>
<dbReference type="AlphaFoldDB" id="A0AAE3VFI2"/>
<proteinExistence type="inferred from homology"/>
<dbReference type="InterPro" id="IPR009080">
    <property type="entry name" value="tRNAsynth_Ia_anticodon-bd"/>
</dbReference>
<gene>
    <name evidence="12" type="primary">valS</name>
    <name evidence="16" type="ORF">J3R75_001719</name>
</gene>
<dbReference type="SUPFAM" id="SSF47323">
    <property type="entry name" value="Anticodon-binding domain of a subclass of class I aminoacyl-tRNA synthetases"/>
    <property type="match status" value="1"/>
</dbReference>
<feature type="domain" description="Aminoacyl-tRNA synthetase class Ia" evidence="13">
    <location>
        <begin position="30"/>
        <end position="579"/>
    </location>
</feature>
<evidence type="ECO:0000256" key="4">
    <source>
        <dbReference type="ARBA" id="ARBA00022598"/>
    </source>
</evidence>
<dbReference type="CDD" id="cd07962">
    <property type="entry name" value="Anticodon_Ia_Val"/>
    <property type="match status" value="1"/>
</dbReference>
<dbReference type="EMBL" id="JAUSVL010000001">
    <property type="protein sequence ID" value="MDQ0289612.1"/>
    <property type="molecule type" value="Genomic_DNA"/>
</dbReference>
<comment type="similarity">
    <text evidence="11 12">Belongs to the class-I aminoacyl-tRNA synthetase family. ValS type 1 subfamily.</text>
</comment>
<keyword evidence="3 12" id="KW-0963">Cytoplasm</keyword>
<dbReference type="InterPro" id="IPR010978">
    <property type="entry name" value="tRNA-bd_arm"/>
</dbReference>
<keyword evidence="17" id="KW-1185">Reference proteome</keyword>
<keyword evidence="6 12" id="KW-0067">ATP-binding</keyword>
<feature type="domain" description="Valyl-tRNA synthetase tRNA-binding arm" evidence="15">
    <location>
        <begin position="840"/>
        <end position="903"/>
    </location>
</feature>
<feature type="short sequence motif" description="'KMSKS' region" evidence="12">
    <location>
        <begin position="540"/>
        <end position="544"/>
    </location>
</feature>
<comment type="domain">
    <text evidence="12">The C-terminal coiled-coil domain is crucial for aminoacylation activity.</text>
</comment>
<evidence type="ECO:0000256" key="5">
    <source>
        <dbReference type="ARBA" id="ARBA00022741"/>
    </source>
</evidence>
<comment type="catalytic activity">
    <reaction evidence="10 12">
        <text>tRNA(Val) + L-valine + ATP = L-valyl-tRNA(Val) + AMP + diphosphate</text>
        <dbReference type="Rhea" id="RHEA:10704"/>
        <dbReference type="Rhea" id="RHEA-COMP:9672"/>
        <dbReference type="Rhea" id="RHEA-COMP:9708"/>
        <dbReference type="ChEBI" id="CHEBI:30616"/>
        <dbReference type="ChEBI" id="CHEBI:33019"/>
        <dbReference type="ChEBI" id="CHEBI:57762"/>
        <dbReference type="ChEBI" id="CHEBI:78442"/>
        <dbReference type="ChEBI" id="CHEBI:78537"/>
        <dbReference type="ChEBI" id="CHEBI:456215"/>
        <dbReference type="EC" id="6.1.1.9"/>
    </reaction>
</comment>
<dbReference type="InterPro" id="IPR019499">
    <property type="entry name" value="Val-tRNA_synth_tRNA-bd"/>
</dbReference>
<dbReference type="PANTHER" id="PTHR11946:SF93">
    <property type="entry name" value="VALINE--TRNA LIGASE, CHLOROPLASTIC_MITOCHONDRIAL 2"/>
    <property type="match status" value="1"/>
</dbReference>
<dbReference type="PRINTS" id="PR00986">
    <property type="entry name" value="TRNASYNTHVAL"/>
</dbReference>
<comment type="subcellular location">
    <subcellularLocation>
        <location evidence="1 12">Cytoplasm</location>
    </subcellularLocation>
</comment>
<evidence type="ECO:0000256" key="7">
    <source>
        <dbReference type="ARBA" id="ARBA00022917"/>
    </source>
</evidence>
<dbReference type="SUPFAM" id="SSF46589">
    <property type="entry name" value="tRNA-binding arm"/>
    <property type="match status" value="1"/>
</dbReference>
<organism evidence="16 17">
    <name type="scientific">Oligosphaera ethanolica</name>
    <dbReference type="NCBI Taxonomy" id="760260"/>
    <lineage>
        <taxon>Bacteria</taxon>
        <taxon>Pseudomonadati</taxon>
        <taxon>Lentisphaerota</taxon>
        <taxon>Oligosphaeria</taxon>
        <taxon>Oligosphaerales</taxon>
        <taxon>Oligosphaeraceae</taxon>
        <taxon>Oligosphaera</taxon>
    </lineage>
</organism>
<evidence type="ECO:0000256" key="10">
    <source>
        <dbReference type="ARBA" id="ARBA00047552"/>
    </source>
</evidence>
<evidence type="ECO:0000256" key="2">
    <source>
        <dbReference type="ARBA" id="ARBA00011245"/>
    </source>
</evidence>
<evidence type="ECO:0000256" key="12">
    <source>
        <dbReference type="HAMAP-Rule" id="MF_02004"/>
    </source>
</evidence>
<dbReference type="CDD" id="cd00817">
    <property type="entry name" value="ValRS_core"/>
    <property type="match status" value="1"/>
</dbReference>
<sequence length="909" mass="103286">MSDEQALAKADEPAEQALAKAYDPAEVEKKWYSLWEERGYFHADPVSPKKPYTIVIPPPNVTGILTLGHVLNNTLQDILIRFEKLRGREVCWVPGTDHAGIATQTKVEAALKKEQNLTRYDLGREKFLEHVWAWKEKYGGTIIRQLRTIGCACDWERERFTMDDGLSDAVQEVFIRLYEKGLIYKGNRIINWCPKSRTALSDEEVTYKEERGHLWHFRYPYADGSGYVVVATTRPETMMGDTAVAVNPKDPRYSGKIGKTLLLPIVGREIPVIADDFVDPAFGTGAVKVTPAHDPNDYEMGRRHDLAFINIMHDDGSMNDLAGAEFSGMDRYACRKAVVARMEELGCLERIDDYTHQVGYSERGDVPVEPRLSEQWFVSMQPLAEPALAAVNDGRIRFYPDRWVKTYRHWMENIKDWCISRQLWWGHRIPAYTCDKCGKLVVARTRPDCCSDCGGKALTQDPDVLDTWFSSWLWPFSTLDWPRGSEELKRFFPTQSLVTGPDIIFFWVARMIMASLEFMGDIPFKDVYFTSIIRDEKGRKMSKSLNNSPDPLEVVAQYGADALRFSIIYIAPVGQDIRYSNDKCEIGRNFANKIWNVVRFRLRQGPGSANWQDLKGLSAADLRPDDQWIIARLNNTVQSITDGLAGFRFNDSCKMLYEFIWSEFCDWYLESCKPVFNGQDAARQATVLRVFDYCLGTFLRLLHPIMPFVTDELYHQMGFIGDDSSIMLTQWPESLSPAELAELGADDEAMRRSDAKFELIRAVRTVRANYVIPSTRALDVILVPASAEDLAYLRRDEETLRSLLVASSVQILAEYQADGPCGVAVSGMGTAYIPLAGVVDLAAECERLRKQEAELVAYLASVRKKLDNANFVARAPQDVVDKERARIVEFDEKLSRVRQQLASFGAQSN</sequence>
<evidence type="ECO:0000313" key="16">
    <source>
        <dbReference type="EMBL" id="MDQ0289612.1"/>
    </source>
</evidence>
<dbReference type="Pfam" id="PF10458">
    <property type="entry name" value="Val_tRNA-synt_C"/>
    <property type="match status" value="1"/>
</dbReference>
<evidence type="ECO:0000256" key="11">
    <source>
        <dbReference type="ARBA" id="ARBA00060830"/>
    </source>
</evidence>
<dbReference type="RefSeq" id="WP_307261068.1">
    <property type="nucleotide sequence ID" value="NZ_JAUSVL010000001.1"/>
</dbReference>
<dbReference type="GO" id="GO:0005524">
    <property type="term" value="F:ATP binding"/>
    <property type="evidence" value="ECO:0007669"/>
    <property type="project" value="UniProtKB-UniRule"/>
</dbReference>
<comment type="function">
    <text evidence="12">Catalyzes the attachment of valine to tRNA(Val). As ValRS can inadvertently accommodate and process structurally similar amino acids such as threonine, to avoid such errors, it has a 'posttransfer' editing activity that hydrolyzes mischarged Thr-tRNA(Val) in a tRNA-dependent manner.</text>
</comment>
<dbReference type="Gene3D" id="1.10.287.380">
    <property type="entry name" value="Valyl-tRNA synthetase, C-terminal domain"/>
    <property type="match status" value="1"/>
</dbReference>
<keyword evidence="4 12" id="KW-0436">Ligase</keyword>
<dbReference type="InterPro" id="IPR033705">
    <property type="entry name" value="Anticodon_Ia_Val"/>
</dbReference>
<dbReference type="InterPro" id="IPR009008">
    <property type="entry name" value="Val/Leu/Ile-tRNA-synth_edit"/>
</dbReference>
<dbReference type="GO" id="GO:0004832">
    <property type="term" value="F:valine-tRNA ligase activity"/>
    <property type="evidence" value="ECO:0007669"/>
    <property type="project" value="UniProtKB-UniRule"/>
</dbReference>
<dbReference type="InterPro" id="IPR002303">
    <property type="entry name" value="Valyl-tRNA_ligase"/>
</dbReference>
<dbReference type="Gene3D" id="3.40.50.620">
    <property type="entry name" value="HUPs"/>
    <property type="match status" value="2"/>
</dbReference>
<dbReference type="FunFam" id="3.40.50.620:FF:000032">
    <property type="entry name" value="Valine--tRNA ligase"/>
    <property type="match status" value="1"/>
</dbReference>
<comment type="caution">
    <text evidence="16">The sequence shown here is derived from an EMBL/GenBank/DDBJ whole genome shotgun (WGS) entry which is preliminary data.</text>
</comment>
<evidence type="ECO:0000256" key="1">
    <source>
        <dbReference type="ARBA" id="ARBA00004496"/>
    </source>
</evidence>
<feature type="binding site" evidence="12">
    <location>
        <position position="543"/>
    </location>
    <ligand>
        <name>ATP</name>
        <dbReference type="ChEBI" id="CHEBI:30616"/>
    </ligand>
</feature>
<dbReference type="FunFam" id="3.90.740.10:FF:000005">
    <property type="entry name" value="Valine--tRNA ligase, mitochondrial"/>
    <property type="match status" value="1"/>
</dbReference>
<dbReference type="EC" id="6.1.1.9" evidence="12"/>
<dbReference type="PANTHER" id="PTHR11946">
    <property type="entry name" value="VALYL-TRNA SYNTHETASES"/>
    <property type="match status" value="1"/>
</dbReference>
<accession>A0AAE3VFI2</accession>
<evidence type="ECO:0000256" key="6">
    <source>
        <dbReference type="ARBA" id="ARBA00022840"/>
    </source>
</evidence>
<dbReference type="Pfam" id="PF08264">
    <property type="entry name" value="Anticodon_1"/>
    <property type="match status" value="1"/>
</dbReference>
<dbReference type="InterPro" id="IPR002300">
    <property type="entry name" value="aa-tRNA-synth_Ia"/>
</dbReference>
<dbReference type="SUPFAM" id="SSF52374">
    <property type="entry name" value="Nucleotidylyl transferase"/>
    <property type="match status" value="1"/>
</dbReference>
<evidence type="ECO:0000259" key="13">
    <source>
        <dbReference type="Pfam" id="PF00133"/>
    </source>
</evidence>
<dbReference type="InterPro" id="IPR001412">
    <property type="entry name" value="aa-tRNA-synth_I_CS"/>
</dbReference>
<dbReference type="GO" id="GO:0005829">
    <property type="term" value="C:cytosol"/>
    <property type="evidence" value="ECO:0007669"/>
    <property type="project" value="TreeGrafter"/>
</dbReference>
<keyword evidence="7 12" id="KW-0648">Protein biosynthesis</keyword>
<dbReference type="NCBIfam" id="NF004349">
    <property type="entry name" value="PRK05729.1"/>
    <property type="match status" value="1"/>
</dbReference>
<keyword evidence="5 12" id="KW-0547">Nucleotide-binding</keyword>
<feature type="domain" description="Methionyl/Valyl/Leucyl/Isoleucyl-tRNA synthetase anticodon-binding" evidence="14">
    <location>
        <begin position="626"/>
        <end position="781"/>
    </location>
</feature>
<dbReference type="Proteomes" id="UP001238163">
    <property type="component" value="Unassembled WGS sequence"/>
</dbReference>
<dbReference type="HAMAP" id="MF_02004">
    <property type="entry name" value="Val_tRNA_synth_type1"/>
    <property type="match status" value="1"/>
</dbReference>
<keyword evidence="9 12" id="KW-0030">Aminoacyl-tRNA synthetase</keyword>
<evidence type="ECO:0000259" key="14">
    <source>
        <dbReference type="Pfam" id="PF08264"/>
    </source>
</evidence>
<evidence type="ECO:0000313" key="17">
    <source>
        <dbReference type="Proteomes" id="UP001238163"/>
    </source>
</evidence>
<reference evidence="16" key="1">
    <citation type="submission" date="2023-07" db="EMBL/GenBank/DDBJ databases">
        <title>Genomic Encyclopedia of Type Strains, Phase IV (KMG-IV): sequencing the most valuable type-strain genomes for metagenomic binning, comparative biology and taxonomic classification.</title>
        <authorList>
            <person name="Goeker M."/>
        </authorList>
    </citation>
    <scope>NUCLEOTIDE SEQUENCE</scope>
    <source>
        <strain evidence="16">DSM 24202</strain>
    </source>
</reference>
<dbReference type="FunFam" id="1.10.287.380:FF:000001">
    <property type="entry name" value="Valine--tRNA ligase"/>
    <property type="match status" value="1"/>
</dbReference>
<dbReference type="NCBIfam" id="TIGR00422">
    <property type="entry name" value="valS"/>
    <property type="match status" value="1"/>
</dbReference>
<dbReference type="InterPro" id="IPR014729">
    <property type="entry name" value="Rossmann-like_a/b/a_fold"/>
</dbReference>
<comment type="domain">
    <text evidence="12">ValRS has two distinct active sites: one for aminoacylation and one for editing. The misactivated threonine is translocated from the active site to the editing site.</text>
</comment>